<dbReference type="GO" id="GO:0046496">
    <property type="term" value="P:nicotinamide nucleotide metabolic process"/>
    <property type="evidence" value="ECO:0007669"/>
    <property type="project" value="UniProtKB-UniRule"/>
</dbReference>
<evidence type="ECO:0000259" key="8">
    <source>
        <dbReference type="PROSITE" id="PS51383"/>
    </source>
</evidence>
<comment type="function">
    <text evidence="6">Catalyzes the dehydration of the S-form of NAD(P)HX at the expense of ADP, which is converted to AMP. Together with NAD(P)HX epimerase, which catalyzes the epimerization of the S- and R-forms, the enzyme allows the repair of both epimers of NAD(P)HX, a damaged form of NAD(P)H that is a result of enzymatic or heat-dependent hydration.</text>
</comment>
<comment type="similarity">
    <text evidence="6">Belongs to the NnrD/CARKD family.</text>
</comment>
<dbReference type="EMBL" id="CP060697">
    <property type="protein sequence ID" value="QNM82323.1"/>
    <property type="molecule type" value="Genomic_DNA"/>
</dbReference>
<dbReference type="InterPro" id="IPR013766">
    <property type="entry name" value="Thioredoxin_domain"/>
</dbReference>
<evidence type="ECO:0000313" key="10">
    <source>
        <dbReference type="Proteomes" id="UP000515861"/>
    </source>
</evidence>
<dbReference type="InterPro" id="IPR017953">
    <property type="entry name" value="Carbohydrate_kinase_pred_CS"/>
</dbReference>
<dbReference type="EC" id="4.2.1.136" evidence="6"/>
<feature type="binding site" evidence="6">
    <location>
        <position position="230"/>
    </location>
    <ligand>
        <name>AMP</name>
        <dbReference type="ChEBI" id="CHEBI:456215"/>
    </ligand>
</feature>
<evidence type="ECO:0000313" key="9">
    <source>
        <dbReference type="EMBL" id="QNM82323.1"/>
    </source>
</evidence>
<feature type="domain" description="YjeF C-terminal" evidence="8">
    <location>
        <begin position="8"/>
        <end position="289"/>
    </location>
</feature>
<keyword evidence="4 6" id="KW-0520">NAD</keyword>
<dbReference type="GO" id="GO:0052856">
    <property type="term" value="F:NAD(P)HX epimerase activity"/>
    <property type="evidence" value="ECO:0007669"/>
    <property type="project" value="TreeGrafter"/>
</dbReference>
<evidence type="ECO:0000259" key="7">
    <source>
        <dbReference type="PROSITE" id="PS51352"/>
    </source>
</evidence>
<dbReference type="PROSITE" id="PS51352">
    <property type="entry name" value="THIOREDOXIN_2"/>
    <property type="match status" value="1"/>
</dbReference>
<comment type="subunit">
    <text evidence="6">Homotetramer.</text>
</comment>
<gene>
    <name evidence="6" type="primary">nnrD</name>
    <name evidence="9" type="ORF">H8M03_09900</name>
</gene>
<dbReference type="HAMAP" id="MF_01965">
    <property type="entry name" value="NADHX_dehydratase"/>
    <property type="match status" value="1"/>
</dbReference>
<evidence type="ECO:0000256" key="3">
    <source>
        <dbReference type="ARBA" id="ARBA00022857"/>
    </source>
</evidence>
<evidence type="ECO:0000256" key="5">
    <source>
        <dbReference type="ARBA" id="ARBA00023239"/>
    </source>
</evidence>
<feature type="binding site" evidence="6">
    <location>
        <position position="164"/>
    </location>
    <ligand>
        <name>(6S)-NADPHX</name>
        <dbReference type="ChEBI" id="CHEBI:64076"/>
    </ligand>
</feature>
<feature type="domain" description="Thioredoxin" evidence="7">
    <location>
        <begin position="100"/>
        <end position="242"/>
    </location>
</feature>
<dbReference type="Proteomes" id="UP000515861">
    <property type="component" value="Chromosome"/>
</dbReference>
<dbReference type="NCBIfam" id="TIGR00196">
    <property type="entry name" value="yjeF_cterm"/>
    <property type="match status" value="1"/>
</dbReference>
<evidence type="ECO:0000256" key="4">
    <source>
        <dbReference type="ARBA" id="ARBA00023027"/>
    </source>
</evidence>
<dbReference type="SUPFAM" id="SSF53613">
    <property type="entry name" value="Ribokinase-like"/>
    <property type="match status" value="1"/>
</dbReference>
<dbReference type="InterPro" id="IPR000631">
    <property type="entry name" value="CARKD"/>
</dbReference>
<evidence type="ECO:0000256" key="2">
    <source>
        <dbReference type="ARBA" id="ARBA00022840"/>
    </source>
</evidence>
<keyword evidence="5 6" id="KW-0456">Lyase</keyword>
<comment type="catalytic activity">
    <reaction evidence="6">
        <text>(6S)-NADPHX + ADP = AMP + phosphate + NADPH + H(+)</text>
        <dbReference type="Rhea" id="RHEA:32235"/>
        <dbReference type="ChEBI" id="CHEBI:15378"/>
        <dbReference type="ChEBI" id="CHEBI:43474"/>
        <dbReference type="ChEBI" id="CHEBI:57783"/>
        <dbReference type="ChEBI" id="CHEBI:64076"/>
        <dbReference type="ChEBI" id="CHEBI:456215"/>
        <dbReference type="ChEBI" id="CHEBI:456216"/>
        <dbReference type="EC" id="4.2.1.136"/>
    </reaction>
</comment>
<proteinExistence type="inferred from homology"/>
<keyword evidence="2 6" id="KW-0067">ATP-binding</keyword>
<dbReference type="GO" id="GO:0110051">
    <property type="term" value="P:metabolite repair"/>
    <property type="evidence" value="ECO:0007669"/>
    <property type="project" value="TreeGrafter"/>
</dbReference>
<keyword evidence="10" id="KW-1185">Reference proteome</keyword>
<dbReference type="GO" id="GO:0052855">
    <property type="term" value="F:ADP-dependent NAD(P)H-hydrate dehydratase activity"/>
    <property type="evidence" value="ECO:0007669"/>
    <property type="project" value="UniProtKB-UniRule"/>
</dbReference>
<dbReference type="Gene3D" id="3.40.1190.20">
    <property type="match status" value="1"/>
</dbReference>
<organism evidence="9 10">
    <name type="scientific">Sphingomonas sabuli</name>
    <dbReference type="NCBI Taxonomy" id="2764186"/>
    <lineage>
        <taxon>Bacteria</taxon>
        <taxon>Pseudomonadati</taxon>
        <taxon>Pseudomonadota</taxon>
        <taxon>Alphaproteobacteria</taxon>
        <taxon>Sphingomonadales</taxon>
        <taxon>Sphingomonadaceae</taxon>
        <taxon>Sphingomonas</taxon>
    </lineage>
</organism>
<keyword evidence="3 6" id="KW-0521">NADP</keyword>
<evidence type="ECO:0000256" key="6">
    <source>
        <dbReference type="HAMAP-Rule" id="MF_01965"/>
    </source>
</evidence>
<sequence>MSRPRSLTRAALKAFPLPKVEDGDKNSHGVLLIVAGNRLVPGSAMLATRAALRSGTGKVRVATVASVAPSMALHMPEVLVLPIAESSDGNIKRAAVRQVGGEADKADAIVAGPGIEESKVGTAMSEALLRTGKPIVLDAGLLNCLAPIADHCRKAQTPPVLLPHSREMAALLGCEPEEVDADPLAAGHRAAERFGAYVLVKGVPSFVVAPDGRSWKFTGGSPGLGVAGSGDTLSGIVGALIARGMDPLGGLLWAVLLHGEAGARLSKTVGPVGFYASEIPDQLPALLAR</sequence>
<dbReference type="PROSITE" id="PS51383">
    <property type="entry name" value="YJEF_C_3"/>
    <property type="match status" value="1"/>
</dbReference>
<evidence type="ECO:0000256" key="1">
    <source>
        <dbReference type="ARBA" id="ARBA00022741"/>
    </source>
</evidence>
<comment type="catalytic activity">
    <reaction evidence="6">
        <text>(6S)-NADHX + ADP = AMP + phosphate + NADH + H(+)</text>
        <dbReference type="Rhea" id="RHEA:32223"/>
        <dbReference type="ChEBI" id="CHEBI:15378"/>
        <dbReference type="ChEBI" id="CHEBI:43474"/>
        <dbReference type="ChEBI" id="CHEBI:57945"/>
        <dbReference type="ChEBI" id="CHEBI:64074"/>
        <dbReference type="ChEBI" id="CHEBI:456215"/>
        <dbReference type="ChEBI" id="CHEBI:456216"/>
        <dbReference type="EC" id="4.2.1.136"/>
    </reaction>
</comment>
<accession>A0A7G9L124</accession>
<feature type="binding site" evidence="6">
    <location>
        <position position="114"/>
    </location>
    <ligand>
        <name>(6S)-NADPHX</name>
        <dbReference type="ChEBI" id="CHEBI:64076"/>
    </ligand>
</feature>
<dbReference type="CDD" id="cd01171">
    <property type="entry name" value="YXKO-related"/>
    <property type="match status" value="1"/>
</dbReference>
<name>A0A7G9L124_9SPHN</name>
<feature type="binding site" evidence="6">
    <location>
        <begin position="201"/>
        <end position="205"/>
    </location>
    <ligand>
        <name>AMP</name>
        <dbReference type="ChEBI" id="CHEBI:456215"/>
    </ligand>
</feature>
<comment type="caution">
    <text evidence="6">Lacks conserved residue(s) required for the propagation of feature annotation.</text>
</comment>
<comment type="cofactor">
    <cofactor evidence="6">
        <name>Mg(2+)</name>
        <dbReference type="ChEBI" id="CHEBI:18420"/>
    </cofactor>
</comment>
<dbReference type="PROSITE" id="PS01050">
    <property type="entry name" value="YJEF_C_2"/>
    <property type="match status" value="1"/>
</dbReference>
<dbReference type="RefSeq" id="WP_187479278.1">
    <property type="nucleotide sequence ID" value="NZ_CP060697.1"/>
</dbReference>
<reference evidence="9 10" key="1">
    <citation type="submission" date="2020-08" db="EMBL/GenBank/DDBJ databases">
        <title>Sphingomonas sp. sand1-3 16S ribosomal RNA gene Genome sequencing and assembly.</title>
        <authorList>
            <person name="Kang M."/>
        </authorList>
    </citation>
    <scope>NUCLEOTIDE SEQUENCE [LARGE SCALE GENOMIC DNA]</scope>
    <source>
        <strain evidence="10">sand1-3</strain>
    </source>
</reference>
<feature type="binding site" evidence="6">
    <location>
        <position position="231"/>
    </location>
    <ligand>
        <name>(6S)-NADPHX</name>
        <dbReference type="ChEBI" id="CHEBI:64076"/>
    </ligand>
</feature>
<dbReference type="PANTHER" id="PTHR12592:SF0">
    <property type="entry name" value="ATP-DEPENDENT (S)-NAD(P)H-HYDRATE DEHYDRATASE"/>
    <property type="match status" value="1"/>
</dbReference>
<dbReference type="KEGG" id="ssau:H8M03_09900"/>
<dbReference type="GO" id="GO:0005524">
    <property type="term" value="F:ATP binding"/>
    <property type="evidence" value="ECO:0007669"/>
    <property type="project" value="UniProtKB-KW"/>
</dbReference>
<dbReference type="AlphaFoldDB" id="A0A7G9L124"/>
<dbReference type="InterPro" id="IPR029056">
    <property type="entry name" value="Ribokinase-like"/>
</dbReference>
<dbReference type="Pfam" id="PF01256">
    <property type="entry name" value="Carb_kinase"/>
    <property type="match status" value="1"/>
</dbReference>
<dbReference type="PANTHER" id="PTHR12592">
    <property type="entry name" value="ATP-DEPENDENT (S)-NAD(P)H-HYDRATE DEHYDRATASE FAMILY MEMBER"/>
    <property type="match status" value="1"/>
</dbReference>
<protein>
    <recommendedName>
        <fullName evidence="6">ADP-dependent (S)-NAD(P)H-hydrate dehydratase</fullName>
        <ecNumber evidence="6">4.2.1.136</ecNumber>
    </recommendedName>
    <alternativeName>
        <fullName evidence="6">ADP-dependent NAD(P)HX dehydratase</fullName>
    </alternativeName>
</protein>
<keyword evidence="1 6" id="KW-0547">Nucleotide-binding</keyword>